<gene>
    <name evidence="1" type="ORF">UFOVP1604_87</name>
</gene>
<evidence type="ECO:0000313" key="1">
    <source>
        <dbReference type="EMBL" id="CAB4219004.1"/>
    </source>
</evidence>
<accession>A0A6J5SW52</accession>
<organism evidence="1">
    <name type="scientific">uncultured Caudovirales phage</name>
    <dbReference type="NCBI Taxonomy" id="2100421"/>
    <lineage>
        <taxon>Viruses</taxon>
        <taxon>Duplodnaviria</taxon>
        <taxon>Heunggongvirae</taxon>
        <taxon>Uroviricota</taxon>
        <taxon>Caudoviricetes</taxon>
        <taxon>Peduoviridae</taxon>
        <taxon>Maltschvirus</taxon>
        <taxon>Maltschvirus maltsch</taxon>
    </lineage>
</organism>
<sequence length="82" mass="8887">MDEETVLKTAGCKSLGGSIPSSSALAVAQLVRAPDCGSGGRGFDSHRSPQMPQWWNGRHEGLKIPCQKMACRFESGLRYYGE</sequence>
<reference evidence="1" key="1">
    <citation type="submission" date="2020-05" db="EMBL/GenBank/DDBJ databases">
        <authorList>
            <person name="Chiriac C."/>
            <person name="Salcher M."/>
            <person name="Ghai R."/>
            <person name="Kavagutti S V."/>
        </authorList>
    </citation>
    <scope>NUCLEOTIDE SEQUENCE</scope>
</reference>
<name>A0A6J5SW52_9CAUD</name>
<dbReference type="EMBL" id="LR797474">
    <property type="protein sequence ID" value="CAB4219004.1"/>
    <property type="molecule type" value="Genomic_DNA"/>
</dbReference>
<dbReference type="AntiFam" id="ANF00013">
    <property type="entry name" value="tRNA translation"/>
</dbReference>
<proteinExistence type="predicted"/>
<protein>
    <submittedName>
        <fullName evidence="1">Uncharacterized protein</fullName>
    </submittedName>
</protein>